<dbReference type="OrthoDB" id="8101503at2"/>
<dbReference type="EMBL" id="LPWA01000162">
    <property type="protein sequence ID" value="KUM23594.1"/>
    <property type="molecule type" value="Genomic_DNA"/>
</dbReference>
<evidence type="ECO:0000313" key="4">
    <source>
        <dbReference type="Proteomes" id="UP000053176"/>
    </source>
</evidence>
<comment type="caution">
    <text evidence="3">The sequence shown here is derived from an EMBL/GenBank/DDBJ whole genome shotgun (WGS) entry which is preliminary data.</text>
</comment>
<protein>
    <recommendedName>
        <fullName evidence="5">Oxidoreductase</fullName>
    </recommendedName>
</protein>
<feature type="compositionally biased region" description="Polar residues" evidence="1">
    <location>
        <begin position="81"/>
        <end position="99"/>
    </location>
</feature>
<organism evidence="3 4">
    <name type="scientific">Rhizobium loti</name>
    <name type="common">Mesorhizobium loti</name>
    <dbReference type="NCBI Taxonomy" id="381"/>
    <lineage>
        <taxon>Bacteria</taxon>
        <taxon>Pseudomonadati</taxon>
        <taxon>Pseudomonadota</taxon>
        <taxon>Alphaproteobacteria</taxon>
        <taxon>Hyphomicrobiales</taxon>
        <taxon>Phyllobacteriaceae</taxon>
        <taxon>Mesorhizobium</taxon>
    </lineage>
</organism>
<feature type="chain" id="PRO_5007099073" description="Oxidoreductase" evidence="2">
    <location>
        <begin position="23"/>
        <end position="99"/>
    </location>
</feature>
<evidence type="ECO:0000256" key="2">
    <source>
        <dbReference type="SAM" id="SignalP"/>
    </source>
</evidence>
<dbReference type="AlphaFoldDB" id="A0A101KMW3"/>
<evidence type="ECO:0000313" key="3">
    <source>
        <dbReference type="EMBL" id="KUM23594.1"/>
    </source>
</evidence>
<dbReference type="Proteomes" id="UP000053176">
    <property type="component" value="Unassembled WGS sequence"/>
</dbReference>
<sequence>MMKKILAACGLTLALATSAAMAQSTGISGGANASGSMSGGTNGGATVTGTTPSQTDTTTTSSTNKTNGMEDRCKDSGGYDTDNNTPSGAMTSDMQNCNK</sequence>
<reference evidence="3 4" key="1">
    <citation type="submission" date="2015-12" db="EMBL/GenBank/DDBJ databases">
        <title>Draft genome sequence of Mesorhizobium sp. UFLA 01-765, a multitolerant efficient symbiont and plant-growth promoting strain isolated from Zn-mining soil using Leucaena leucocephala as a trap plant.</title>
        <authorList>
            <person name="Rangel W.M."/>
            <person name="Thijs S."/>
            <person name="Longatti S.M."/>
            <person name="Moreira F.M."/>
            <person name="Weyens N."/>
            <person name="Vangronsveld J."/>
            <person name="Van Hamme J.D."/>
            <person name="Bottos E.M."/>
            <person name="Rineau F."/>
        </authorList>
    </citation>
    <scope>NUCLEOTIDE SEQUENCE [LARGE SCALE GENOMIC DNA]</scope>
    <source>
        <strain evidence="3 4">UFLA 01-765</strain>
    </source>
</reference>
<feature type="region of interest" description="Disordered" evidence="1">
    <location>
        <begin position="23"/>
        <end position="99"/>
    </location>
</feature>
<feature type="compositionally biased region" description="Low complexity" evidence="1">
    <location>
        <begin position="44"/>
        <end position="66"/>
    </location>
</feature>
<evidence type="ECO:0008006" key="5">
    <source>
        <dbReference type="Google" id="ProtNLM"/>
    </source>
</evidence>
<keyword evidence="2" id="KW-0732">Signal</keyword>
<evidence type="ECO:0000256" key="1">
    <source>
        <dbReference type="SAM" id="MobiDB-lite"/>
    </source>
</evidence>
<feature type="compositionally biased region" description="Low complexity" evidence="1">
    <location>
        <begin position="23"/>
        <end position="36"/>
    </location>
</feature>
<name>A0A101KMW3_RHILI</name>
<proteinExistence type="predicted"/>
<feature type="compositionally biased region" description="Basic and acidic residues" evidence="1">
    <location>
        <begin position="68"/>
        <end position="77"/>
    </location>
</feature>
<gene>
    <name evidence="3" type="ORF">AU467_33420</name>
</gene>
<feature type="signal peptide" evidence="2">
    <location>
        <begin position="1"/>
        <end position="22"/>
    </location>
</feature>
<accession>A0A101KMW3</accession>